<dbReference type="AlphaFoldDB" id="A0A6C0D8J2"/>
<reference evidence="1" key="1">
    <citation type="journal article" date="2020" name="Nature">
        <title>Giant virus diversity and host interactions through global metagenomics.</title>
        <authorList>
            <person name="Schulz F."/>
            <person name="Roux S."/>
            <person name="Paez-Espino D."/>
            <person name="Jungbluth S."/>
            <person name="Walsh D.A."/>
            <person name="Denef V.J."/>
            <person name="McMahon K.D."/>
            <person name="Konstantinidis K.T."/>
            <person name="Eloe-Fadrosh E.A."/>
            <person name="Kyrpides N.C."/>
            <person name="Woyke T."/>
        </authorList>
    </citation>
    <scope>NUCLEOTIDE SEQUENCE</scope>
    <source>
        <strain evidence="1">GVMAG-M-3300023174-131</strain>
    </source>
</reference>
<dbReference type="Pfam" id="PF08795">
    <property type="entry name" value="DUF1796"/>
    <property type="match status" value="1"/>
</dbReference>
<name>A0A6C0D8J2_9ZZZZ</name>
<dbReference type="EMBL" id="MN739563">
    <property type="protein sequence ID" value="QHT13108.1"/>
    <property type="molecule type" value="Genomic_DNA"/>
</dbReference>
<dbReference type="InterPro" id="IPR014903">
    <property type="entry name" value="DUF1796"/>
</dbReference>
<protein>
    <recommendedName>
        <fullName evidence="2">Papain-like cysteine peptidase</fullName>
    </recommendedName>
</protein>
<evidence type="ECO:0008006" key="2">
    <source>
        <dbReference type="Google" id="ProtNLM"/>
    </source>
</evidence>
<accession>A0A6C0D8J2</accession>
<organism evidence="1">
    <name type="scientific">viral metagenome</name>
    <dbReference type="NCBI Taxonomy" id="1070528"/>
    <lineage>
        <taxon>unclassified sequences</taxon>
        <taxon>metagenomes</taxon>
        <taxon>organismal metagenomes</taxon>
    </lineage>
</organism>
<evidence type="ECO:0000313" key="1">
    <source>
        <dbReference type="EMBL" id="QHT13108.1"/>
    </source>
</evidence>
<sequence>MKYITLGSACCVTHQLNKYNLRDEAYPFDWAKININQLLTILENNFLNYDTITVKKISDNHNGLLLKNDYNVQFAHEVKSETELEEFNNKMRNRIYRFNSINEQVTFIRIELTPIKLNYMENINKLCLLLNKSSNNYILKLIINSDIIFDDLPSNIKIYKFSEYTFEWQMDHIDWSTIFLN</sequence>
<proteinExistence type="predicted"/>